<keyword evidence="2" id="KW-0732">Signal</keyword>
<evidence type="ECO:0000313" key="3">
    <source>
        <dbReference type="EMBL" id="EEC07244.1"/>
    </source>
</evidence>
<name>B7PKX2_IXOSC</name>
<keyword evidence="5" id="KW-1185">Reference proteome</keyword>
<feature type="chain" id="PRO_5014568056" description="Secreted protein" evidence="2">
    <location>
        <begin position="24"/>
        <end position="170"/>
    </location>
</feature>
<evidence type="ECO:0000256" key="2">
    <source>
        <dbReference type="SAM" id="SignalP"/>
    </source>
</evidence>
<keyword evidence="1" id="KW-1133">Transmembrane helix</keyword>
<evidence type="ECO:0008006" key="6">
    <source>
        <dbReference type="Google" id="ProtNLM"/>
    </source>
</evidence>
<dbReference type="EnsemblMetazoa" id="ISCW018530-RA">
    <property type="protein sequence ID" value="ISCW018530-PA"/>
    <property type="gene ID" value="ISCW018530"/>
</dbReference>
<feature type="transmembrane region" description="Helical" evidence="1">
    <location>
        <begin position="44"/>
        <end position="64"/>
    </location>
</feature>
<protein>
    <recommendedName>
        <fullName evidence="6">Secreted protein</fullName>
    </recommendedName>
</protein>
<keyword evidence="1" id="KW-0812">Transmembrane</keyword>
<organism>
    <name type="scientific">Ixodes scapularis</name>
    <name type="common">Black-legged tick</name>
    <name type="synonym">Deer tick</name>
    <dbReference type="NCBI Taxonomy" id="6945"/>
    <lineage>
        <taxon>Eukaryota</taxon>
        <taxon>Metazoa</taxon>
        <taxon>Ecdysozoa</taxon>
        <taxon>Arthropoda</taxon>
        <taxon>Chelicerata</taxon>
        <taxon>Arachnida</taxon>
        <taxon>Acari</taxon>
        <taxon>Parasitiformes</taxon>
        <taxon>Ixodida</taxon>
        <taxon>Ixodoidea</taxon>
        <taxon>Ixodidae</taxon>
        <taxon>Ixodinae</taxon>
        <taxon>Ixodes</taxon>
    </lineage>
</organism>
<dbReference type="PaxDb" id="6945-B7PKX2"/>
<dbReference type="EMBL" id="DS736637">
    <property type="protein sequence ID" value="EEC07244.1"/>
    <property type="molecule type" value="Genomic_DNA"/>
</dbReference>
<keyword evidence="1" id="KW-0472">Membrane</keyword>
<dbReference type="VEuPathDB" id="VectorBase:ISCI018530"/>
<accession>B7PKX2</accession>
<evidence type="ECO:0000313" key="4">
    <source>
        <dbReference type="EnsemblMetazoa" id="ISCW018530-PA"/>
    </source>
</evidence>
<sequence length="170" mass="18426">MKTSRAVIVAFVLLALCVQQYTAQQALMNLAMGMLQNYFSSQLSIAGLLLQFLTAGASSAFGALGKRDLSSTASGEEYHSEDVYLNVIRTLDEKDCIASLLCNVAKVPRRYKAFGADVYAYFKKHAFDDSSSAMHYKKAFEKGLRGGDCTVSACGADIVLLGDLLGRLRS</sequence>
<evidence type="ECO:0000313" key="5">
    <source>
        <dbReference type="Proteomes" id="UP000001555"/>
    </source>
</evidence>
<dbReference type="VEuPathDB" id="VectorBase:ISCW018530"/>
<dbReference type="AlphaFoldDB" id="B7PKX2"/>
<dbReference type="EMBL" id="ABJB010048689">
    <property type="status" value="NOT_ANNOTATED_CDS"/>
    <property type="molecule type" value="Genomic_DNA"/>
</dbReference>
<feature type="signal peptide" evidence="2">
    <location>
        <begin position="1"/>
        <end position="23"/>
    </location>
</feature>
<evidence type="ECO:0000256" key="1">
    <source>
        <dbReference type="SAM" id="Phobius"/>
    </source>
</evidence>
<dbReference type="HOGENOM" id="CLU_1572369_0_0_1"/>
<proteinExistence type="predicted"/>
<dbReference type="InParanoid" id="B7PKX2"/>
<reference evidence="3 5" key="1">
    <citation type="submission" date="2008-03" db="EMBL/GenBank/DDBJ databases">
        <title>Annotation of Ixodes scapularis.</title>
        <authorList>
            <consortium name="Ixodes scapularis Genome Project Consortium"/>
            <person name="Caler E."/>
            <person name="Hannick L.I."/>
            <person name="Bidwell S."/>
            <person name="Joardar V."/>
            <person name="Thiagarajan M."/>
            <person name="Amedeo P."/>
            <person name="Galinsky K.J."/>
            <person name="Schobel S."/>
            <person name="Inman J."/>
            <person name="Hostetler J."/>
            <person name="Miller J."/>
            <person name="Hammond M."/>
            <person name="Megy K."/>
            <person name="Lawson D."/>
            <person name="Kodira C."/>
            <person name="Sutton G."/>
            <person name="Meyer J."/>
            <person name="Hill C.A."/>
            <person name="Birren B."/>
            <person name="Nene V."/>
            <person name="Collins F."/>
            <person name="Alarcon-Chaidez F."/>
            <person name="Wikel S."/>
            <person name="Strausberg R."/>
        </authorList>
    </citation>
    <scope>NUCLEOTIDE SEQUENCE [LARGE SCALE GENOMIC DNA]</scope>
    <source>
        <strain evidence="5">Wikel</strain>
        <strain evidence="3">Wikel colony</strain>
    </source>
</reference>
<reference evidence="4" key="2">
    <citation type="submission" date="2020-05" db="UniProtKB">
        <authorList>
            <consortium name="EnsemblMetazoa"/>
        </authorList>
    </citation>
    <scope>IDENTIFICATION</scope>
    <source>
        <strain evidence="4">wikel</strain>
    </source>
</reference>
<gene>
    <name evidence="3" type="ORF">IscW_ISCW018530</name>
</gene>
<dbReference type="Proteomes" id="UP000001555">
    <property type="component" value="Unassembled WGS sequence"/>
</dbReference>